<sequence length="281" mass="30516">MGTDDLQISQRVRELMDAHGVPKRSQAKELARILAISYSAATRKIKGQLPWKLEQIGEVASAFGEPASVLLGAATTQEGGLAGTAQEGQFVVGGRRFACLLWRAEALDARPAGGDLVAVDEAGQWLVYPVQDAPTGGQRFDVERIEIVGRHAEADKPLIAVVDDSHDIAESICDYFNARGLRAQPYYGLQSFREALETEMFDGFVLDWLFGNETAADVIGTIRESEDEEAPIFLLTGELVTGNADENDIAGVIERYDVACVEKPVRPSLLLAELSNKLGVR</sequence>
<keyword evidence="1" id="KW-0597">Phosphoprotein</keyword>
<dbReference type="Proteomes" id="UP000280434">
    <property type="component" value="Unassembled WGS sequence"/>
</dbReference>
<dbReference type="OrthoDB" id="6492361at2"/>
<dbReference type="GO" id="GO:0000160">
    <property type="term" value="P:phosphorelay signal transduction system"/>
    <property type="evidence" value="ECO:0007669"/>
    <property type="project" value="InterPro"/>
</dbReference>
<evidence type="ECO:0000313" key="4">
    <source>
        <dbReference type="Proteomes" id="UP000280434"/>
    </source>
</evidence>
<feature type="domain" description="Response regulatory" evidence="2">
    <location>
        <begin position="158"/>
        <end position="278"/>
    </location>
</feature>
<evidence type="ECO:0000313" key="3">
    <source>
        <dbReference type="EMBL" id="RKP52237.1"/>
    </source>
</evidence>
<feature type="modified residue" description="4-aspartylphosphate" evidence="1">
    <location>
        <position position="207"/>
    </location>
</feature>
<accession>A0A494XNI9</accession>
<evidence type="ECO:0000259" key="2">
    <source>
        <dbReference type="PROSITE" id="PS50110"/>
    </source>
</evidence>
<dbReference type="InterPro" id="IPR011006">
    <property type="entry name" value="CheY-like_superfamily"/>
</dbReference>
<reference evidence="3 4" key="1">
    <citation type="submission" date="2018-10" db="EMBL/GenBank/DDBJ databases">
        <title>Paraburkholderia sp. 7MK8-2, isolated from soil.</title>
        <authorList>
            <person name="Gao Z.-H."/>
            <person name="Qiu L.-H."/>
        </authorList>
    </citation>
    <scope>NUCLEOTIDE SEQUENCE [LARGE SCALE GENOMIC DNA]</scope>
    <source>
        <strain evidence="3 4">7MK8-2</strain>
    </source>
</reference>
<name>A0A494XNI9_9BURK</name>
<dbReference type="SUPFAM" id="SSF52172">
    <property type="entry name" value="CheY-like"/>
    <property type="match status" value="1"/>
</dbReference>
<dbReference type="InterPro" id="IPR013975">
    <property type="entry name" value="Tscrpt_reg_BetR_N"/>
</dbReference>
<keyword evidence="4" id="KW-1185">Reference proteome</keyword>
<dbReference type="PROSITE" id="PS50110">
    <property type="entry name" value="RESPONSE_REGULATORY"/>
    <property type="match status" value="1"/>
</dbReference>
<dbReference type="EMBL" id="RBZV01000001">
    <property type="protein sequence ID" value="RKP52237.1"/>
    <property type="molecule type" value="Genomic_DNA"/>
</dbReference>
<dbReference type="AlphaFoldDB" id="A0A494XNI9"/>
<proteinExistence type="predicted"/>
<dbReference type="Pfam" id="PF08667">
    <property type="entry name" value="BetR"/>
    <property type="match status" value="1"/>
</dbReference>
<organism evidence="3 4">
    <name type="scientific">Trinickia fusca</name>
    <dbReference type="NCBI Taxonomy" id="2419777"/>
    <lineage>
        <taxon>Bacteria</taxon>
        <taxon>Pseudomonadati</taxon>
        <taxon>Pseudomonadota</taxon>
        <taxon>Betaproteobacteria</taxon>
        <taxon>Burkholderiales</taxon>
        <taxon>Burkholderiaceae</taxon>
        <taxon>Trinickia</taxon>
    </lineage>
</organism>
<evidence type="ECO:0000256" key="1">
    <source>
        <dbReference type="PROSITE-ProRule" id="PRU00169"/>
    </source>
</evidence>
<protein>
    <submittedName>
        <fullName evidence="3">Response regulator</fullName>
    </submittedName>
</protein>
<dbReference type="Gene3D" id="3.40.50.2300">
    <property type="match status" value="1"/>
</dbReference>
<comment type="caution">
    <text evidence="3">The sequence shown here is derived from an EMBL/GenBank/DDBJ whole genome shotgun (WGS) entry which is preliminary data.</text>
</comment>
<dbReference type="RefSeq" id="WP_121274949.1">
    <property type="nucleotide sequence ID" value="NZ_RBZV01000001.1"/>
</dbReference>
<dbReference type="InterPro" id="IPR001789">
    <property type="entry name" value="Sig_transdc_resp-reg_receiver"/>
</dbReference>
<gene>
    <name evidence="3" type="ORF">D7S89_01480</name>
</gene>